<comment type="subunit">
    <text evidence="10">Probably interacts with PlsX.</text>
</comment>
<dbReference type="AlphaFoldDB" id="A0A921T4L9"/>
<evidence type="ECO:0000313" key="12">
    <source>
        <dbReference type="Proteomes" id="UP000700212"/>
    </source>
</evidence>
<sequence length="204" mass="22454">MIYFIISSIGYFIGCIHGSTFANQLSGVNLKKVGSGNAGASNATLQLGWKYGVLVALIDIAKAIIAILVLRYILNSWYITSEQIYDYLYLLAFAVIIGHNFPFHMNFKGGKGTASVIGAFIAIDWQMGLLALALFIVISITSNYLIIGLLAFYSVLLSVSCSYGMLPTLLTVLLFFITFCLHIPNIKNVVANTEPKVRQAFRRH</sequence>
<protein>
    <recommendedName>
        <fullName evidence="10">Glycerol-3-phosphate acyltransferase</fullName>
    </recommendedName>
    <alternativeName>
        <fullName evidence="10">Acyl-PO4 G3P acyltransferase</fullName>
    </alternativeName>
    <alternativeName>
        <fullName evidence="10">Acyl-phosphate--glycerol-3-phosphate acyltransferase</fullName>
    </alternativeName>
    <alternativeName>
        <fullName evidence="10">G3P acyltransferase</fullName>
        <shortName evidence="10">GPAT</shortName>
        <ecNumber evidence="10">2.3.1.275</ecNumber>
    </alternativeName>
    <alternativeName>
        <fullName evidence="10">Lysophosphatidic acid synthase</fullName>
        <shortName evidence="10">LPA synthase</shortName>
    </alternativeName>
</protein>
<feature type="transmembrane region" description="Helical" evidence="10">
    <location>
        <begin position="86"/>
        <end position="103"/>
    </location>
</feature>
<evidence type="ECO:0000256" key="4">
    <source>
        <dbReference type="ARBA" id="ARBA00022692"/>
    </source>
</evidence>
<dbReference type="GO" id="GO:0005886">
    <property type="term" value="C:plasma membrane"/>
    <property type="evidence" value="ECO:0007669"/>
    <property type="project" value="UniProtKB-SubCell"/>
</dbReference>
<dbReference type="Pfam" id="PF02660">
    <property type="entry name" value="G3P_acyltransf"/>
    <property type="match status" value="1"/>
</dbReference>
<dbReference type="GO" id="GO:0043772">
    <property type="term" value="F:acyl-phosphate glycerol-3-phosphate acyltransferase activity"/>
    <property type="evidence" value="ECO:0007669"/>
    <property type="project" value="UniProtKB-UniRule"/>
</dbReference>
<feature type="transmembrane region" description="Helical" evidence="10">
    <location>
        <begin position="144"/>
        <end position="166"/>
    </location>
</feature>
<evidence type="ECO:0000313" key="11">
    <source>
        <dbReference type="EMBL" id="HJH10697.1"/>
    </source>
</evidence>
<proteinExistence type="inferred from homology"/>
<keyword evidence="6 10" id="KW-0443">Lipid metabolism</keyword>
<feature type="transmembrane region" description="Helical" evidence="10">
    <location>
        <begin position="172"/>
        <end position="190"/>
    </location>
</feature>
<dbReference type="HAMAP" id="MF_01043">
    <property type="entry name" value="PlsY"/>
    <property type="match status" value="1"/>
</dbReference>
<keyword evidence="9 10" id="KW-1208">Phospholipid metabolism</keyword>
<keyword evidence="8 10" id="KW-0594">Phospholipid biosynthesis</keyword>
<comment type="similarity">
    <text evidence="10">Belongs to the PlsY family.</text>
</comment>
<dbReference type="Proteomes" id="UP000700212">
    <property type="component" value="Unassembled WGS sequence"/>
</dbReference>
<dbReference type="GO" id="GO:0008654">
    <property type="term" value="P:phospholipid biosynthetic process"/>
    <property type="evidence" value="ECO:0007669"/>
    <property type="project" value="UniProtKB-UniRule"/>
</dbReference>
<gene>
    <name evidence="10" type="primary">plsY</name>
    <name evidence="11" type="ORF">K8V30_03205</name>
</gene>
<comment type="pathway">
    <text evidence="10">Lipid metabolism; phospholipid metabolism.</text>
</comment>
<evidence type="ECO:0000256" key="9">
    <source>
        <dbReference type="ARBA" id="ARBA00023264"/>
    </source>
</evidence>
<reference evidence="11" key="1">
    <citation type="journal article" date="2021" name="PeerJ">
        <title>Extensive microbial diversity within the chicken gut microbiome revealed by metagenomics and culture.</title>
        <authorList>
            <person name="Gilroy R."/>
            <person name="Ravi A."/>
            <person name="Getino M."/>
            <person name="Pursley I."/>
            <person name="Horton D.L."/>
            <person name="Alikhan N.F."/>
            <person name="Baker D."/>
            <person name="Gharbi K."/>
            <person name="Hall N."/>
            <person name="Watson M."/>
            <person name="Adriaenssens E.M."/>
            <person name="Foster-Nyarko E."/>
            <person name="Jarju S."/>
            <person name="Secka A."/>
            <person name="Antonio M."/>
            <person name="Oren A."/>
            <person name="Chaudhuri R.R."/>
            <person name="La Ragione R."/>
            <person name="Hildebrand F."/>
            <person name="Pallen M.J."/>
        </authorList>
    </citation>
    <scope>NUCLEOTIDE SEQUENCE</scope>
    <source>
        <strain evidence="11">CHK160-4876</strain>
    </source>
</reference>
<dbReference type="InterPro" id="IPR003811">
    <property type="entry name" value="G3P_acylTferase_PlsY"/>
</dbReference>
<comment type="subcellular location">
    <subcellularLocation>
        <location evidence="10">Cell membrane</location>
        <topology evidence="10">Multi-pass membrane protein</topology>
    </subcellularLocation>
</comment>
<organism evidence="11 12">
    <name type="scientific">Metalysinibacillus jejuensis</name>
    <dbReference type="NCBI Taxonomy" id="914327"/>
    <lineage>
        <taxon>Bacteria</taxon>
        <taxon>Bacillati</taxon>
        <taxon>Bacillota</taxon>
        <taxon>Bacilli</taxon>
        <taxon>Bacillales</taxon>
        <taxon>Caryophanaceae</taxon>
        <taxon>Metalysinibacillus</taxon>
    </lineage>
</organism>
<accession>A0A921T4L9</accession>
<evidence type="ECO:0000256" key="7">
    <source>
        <dbReference type="ARBA" id="ARBA00023136"/>
    </source>
</evidence>
<name>A0A921T4L9_9BACL</name>
<reference evidence="11" key="2">
    <citation type="submission" date="2021-09" db="EMBL/GenBank/DDBJ databases">
        <authorList>
            <person name="Gilroy R."/>
        </authorList>
    </citation>
    <scope>NUCLEOTIDE SEQUENCE</scope>
    <source>
        <strain evidence="11">CHK160-4876</strain>
    </source>
</reference>
<evidence type="ECO:0000256" key="6">
    <source>
        <dbReference type="ARBA" id="ARBA00023098"/>
    </source>
</evidence>
<dbReference type="PANTHER" id="PTHR30309:SF0">
    <property type="entry name" value="GLYCEROL-3-PHOSPHATE ACYLTRANSFERASE-RELATED"/>
    <property type="match status" value="1"/>
</dbReference>
<evidence type="ECO:0000256" key="2">
    <source>
        <dbReference type="ARBA" id="ARBA00022516"/>
    </source>
</evidence>
<keyword evidence="2 10" id="KW-0444">Lipid biosynthesis</keyword>
<keyword evidence="5 10" id="KW-1133">Transmembrane helix</keyword>
<feature type="transmembrane region" description="Helical" evidence="10">
    <location>
        <begin position="115"/>
        <end position="137"/>
    </location>
</feature>
<evidence type="ECO:0000256" key="8">
    <source>
        <dbReference type="ARBA" id="ARBA00023209"/>
    </source>
</evidence>
<comment type="catalytic activity">
    <reaction evidence="10">
        <text>an acyl phosphate + sn-glycerol 3-phosphate = a 1-acyl-sn-glycero-3-phosphate + phosphate</text>
        <dbReference type="Rhea" id="RHEA:34075"/>
        <dbReference type="ChEBI" id="CHEBI:43474"/>
        <dbReference type="ChEBI" id="CHEBI:57597"/>
        <dbReference type="ChEBI" id="CHEBI:57970"/>
        <dbReference type="ChEBI" id="CHEBI:59918"/>
        <dbReference type="EC" id="2.3.1.275"/>
    </reaction>
</comment>
<dbReference type="PANTHER" id="PTHR30309">
    <property type="entry name" value="INNER MEMBRANE PROTEIN YGIH"/>
    <property type="match status" value="1"/>
</dbReference>
<keyword evidence="1 10" id="KW-1003">Cell membrane</keyword>
<keyword evidence="7 10" id="KW-0472">Membrane</keyword>
<dbReference type="SMART" id="SM01207">
    <property type="entry name" value="G3P_acyltransf"/>
    <property type="match status" value="1"/>
</dbReference>
<feature type="transmembrane region" description="Helical" evidence="10">
    <location>
        <begin position="51"/>
        <end position="74"/>
    </location>
</feature>
<comment type="caution">
    <text evidence="11">The sequence shown here is derived from an EMBL/GenBank/DDBJ whole genome shotgun (WGS) entry which is preliminary data.</text>
</comment>
<evidence type="ECO:0000256" key="3">
    <source>
        <dbReference type="ARBA" id="ARBA00022679"/>
    </source>
</evidence>
<evidence type="ECO:0000256" key="10">
    <source>
        <dbReference type="HAMAP-Rule" id="MF_01043"/>
    </source>
</evidence>
<evidence type="ECO:0000256" key="5">
    <source>
        <dbReference type="ARBA" id="ARBA00022989"/>
    </source>
</evidence>
<keyword evidence="4 10" id="KW-0812">Transmembrane</keyword>
<dbReference type="EMBL" id="DYTV01000039">
    <property type="protein sequence ID" value="HJH10697.1"/>
    <property type="molecule type" value="Genomic_DNA"/>
</dbReference>
<keyword evidence="11" id="KW-0012">Acyltransferase</keyword>
<comment type="function">
    <text evidence="10">Catalyzes the transfer of an acyl group from acyl-phosphate (acyl-PO(4)) to glycerol-3-phosphate (G3P) to form lysophosphatidic acid (LPA). This enzyme utilizes acyl-phosphate as fatty acyl donor, but not acyl-CoA or acyl-ACP.</text>
</comment>
<keyword evidence="3 10" id="KW-0808">Transferase</keyword>
<dbReference type="EC" id="2.3.1.275" evidence="10"/>
<evidence type="ECO:0000256" key="1">
    <source>
        <dbReference type="ARBA" id="ARBA00022475"/>
    </source>
</evidence>